<evidence type="ECO:0000256" key="3">
    <source>
        <dbReference type="ARBA" id="ARBA00023125"/>
    </source>
</evidence>
<dbReference type="InterPro" id="IPR036390">
    <property type="entry name" value="WH_DNA-bd_sf"/>
</dbReference>
<comment type="similarity">
    <text evidence="1">Belongs to the LysR transcriptional regulatory family.</text>
</comment>
<dbReference type="SUPFAM" id="SSF46785">
    <property type="entry name" value="Winged helix' DNA-binding domain"/>
    <property type="match status" value="1"/>
</dbReference>
<dbReference type="RefSeq" id="WP_201685840.1">
    <property type="nucleotide sequence ID" value="NZ_JAEQNA010000009.1"/>
</dbReference>
<keyword evidence="7" id="KW-1185">Reference proteome</keyword>
<dbReference type="Pfam" id="PF00126">
    <property type="entry name" value="HTH_1"/>
    <property type="match status" value="1"/>
</dbReference>
<evidence type="ECO:0000313" key="7">
    <source>
        <dbReference type="Proteomes" id="UP000613011"/>
    </source>
</evidence>
<dbReference type="Pfam" id="PF03466">
    <property type="entry name" value="LysR_substrate"/>
    <property type="match status" value="1"/>
</dbReference>
<dbReference type="CDD" id="cd05466">
    <property type="entry name" value="PBP2_LTTR_substrate"/>
    <property type="match status" value="1"/>
</dbReference>
<dbReference type="GO" id="GO:0003700">
    <property type="term" value="F:DNA-binding transcription factor activity"/>
    <property type="evidence" value="ECO:0007669"/>
    <property type="project" value="InterPro"/>
</dbReference>
<dbReference type="Gene3D" id="1.10.10.10">
    <property type="entry name" value="Winged helix-like DNA-binding domain superfamily/Winged helix DNA-binding domain"/>
    <property type="match status" value="1"/>
</dbReference>
<sequence>MLQVTPRRLEVFVAVVDHAGFGAAANALNIAQPSVSAHIRALEDKVGSPLFERLPGQAPRLTDAGRTLYTYAQDTLERAKSISAQLGQAGTRLRFAAQRSVATSLLRKPLESFSARYPHVELIVHSGTFEEVHQLFTSGAVDLAFVLSPGEVQGLHTSVLGRYRLAFLAAPDHPLAGRSRIPREELARHPFVAAYRTSYFGRTLSQMLREAGVPPLVIRSQAQEISMLREMMLAGMGISFGLRRSVHKDLATGTLVELDVDVDPMYLQLRVARSTRAGLPEIDRLVEMVREAEAQVA</sequence>
<dbReference type="PANTHER" id="PTHR30126:SF91">
    <property type="entry name" value="LYSR FAMILY TRANSCRIPTIONAL REGULATOR"/>
    <property type="match status" value="1"/>
</dbReference>
<dbReference type="InterPro" id="IPR036388">
    <property type="entry name" value="WH-like_DNA-bd_sf"/>
</dbReference>
<reference evidence="6" key="1">
    <citation type="submission" date="2021-01" db="EMBL/GenBank/DDBJ databases">
        <title>Ramlibacter sp. strain AW1 16S ribosomal RNA gene Genome sequencing and assembly.</title>
        <authorList>
            <person name="Kang M."/>
        </authorList>
    </citation>
    <scope>NUCLEOTIDE SEQUENCE</scope>
    <source>
        <strain evidence="6">AW1</strain>
    </source>
</reference>
<keyword evidence="3" id="KW-0238">DNA-binding</keyword>
<dbReference type="PROSITE" id="PS50931">
    <property type="entry name" value="HTH_LYSR"/>
    <property type="match status" value="1"/>
</dbReference>
<dbReference type="InterPro" id="IPR000847">
    <property type="entry name" value="LysR_HTH_N"/>
</dbReference>
<dbReference type="InterPro" id="IPR005119">
    <property type="entry name" value="LysR_subst-bd"/>
</dbReference>
<dbReference type="Proteomes" id="UP000613011">
    <property type="component" value="Unassembled WGS sequence"/>
</dbReference>
<dbReference type="EMBL" id="JAEQNA010000009">
    <property type="protein sequence ID" value="MBL0422703.1"/>
    <property type="molecule type" value="Genomic_DNA"/>
</dbReference>
<evidence type="ECO:0000256" key="2">
    <source>
        <dbReference type="ARBA" id="ARBA00023015"/>
    </source>
</evidence>
<dbReference type="FunFam" id="1.10.10.10:FF:000001">
    <property type="entry name" value="LysR family transcriptional regulator"/>
    <property type="match status" value="1"/>
</dbReference>
<dbReference type="GO" id="GO:0000976">
    <property type="term" value="F:transcription cis-regulatory region binding"/>
    <property type="evidence" value="ECO:0007669"/>
    <property type="project" value="TreeGrafter"/>
</dbReference>
<evidence type="ECO:0000256" key="4">
    <source>
        <dbReference type="ARBA" id="ARBA00023163"/>
    </source>
</evidence>
<comment type="caution">
    <text evidence="6">The sequence shown here is derived from an EMBL/GenBank/DDBJ whole genome shotgun (WGS) entry which is preliminary data.</text>
</comment>
<evidence type="ECO:0000313" key="6">
    <source>
        <dbReference type="EMBL" id="MBL0422703.1"/>
    </source>
</evidence>
<name>A0A936ZSL1_9BURK</name>
<dbReference type="SUPFAM" id="SSF53850">
    <property type="entry name" value="Periplasmic binding protein-like II"/>
    <property type="match status" value="1"/>
</dbReference>
<feature type="domain" description="HTH lysR-type" evidence="5">
    <location>
        <begin position="4"/>
        <end position="62"/>
    </location>
</feature>
<gene>
    <name evidence="6" type="ORF">JI739_20380</name>
</gene>
<evidence type="ECO:0000259" key="5">
    <source>
        <dbReference type="PROSITE" id="PS50931"/>
    </source>
</evidence>
<proteinExistence type="inferred from homology"/>
<organism evidence="6 7">
    <name type="scientific">Ramlibacter aurantiacus</name>
    <dbReference type="NCBI Taxonomy" id="2801330"/>
    <lineage>
        <taxon>Bacteria</taxon>
        <taxon>Pseudomonadati</taxon>
        <taxon>Pseudomonadota</taxon>
        <taxon>Betaproteobacteria</taxon>
        <taxon>Burkholderiales</taxon>
        <taxon>Comamonadaceae</taxon>
        <taxon>Ramlibacter</taxon>
    </lineage>
</organism>
<dbReference type="PRINTS" id="PR00039">
    <property type="entry name" value="HTHLYSR"/>
</dbReference>
<keyword evidence="2" id="KW-0805">Transcription regulation</keyword>
<keyword evidence="4" id="KW-0804">Transcription</keyword>
<evidence type="ECO:0000256" key="1">
    <source>
        <dbReference type="ARBA" id="ARBA00009437"/>
    </source>
</evidence>
<dbReference type="Gene3D" id="3.40.190.10">
    <property type="entry name" value="Periplasmic binding protein-like II"/>
    <property type="match status" value="2"/>
</dbReference>
<dbReference type="PANTHER" id="PTHR30126">
    <property type="entry name" value="HTH-TYPE TRANSCRIPTIONAL REGULATOR"/>
    <property type="match status" value="1"/>
</dbReference>
<protein>
    <submittedName>
        <fullName evidence="6">LysR family transcriptional regulator</fullName>
    </submittedName>
</protein>
<accession>A0A936ZSL1</accession>
<dbReference type="AlphaFoldDB" id="A0A936ZSL1"/>